<keyword evidence="8" id="KW-0732">Signal</keyword>
<sequence>MILIAATCCVSLGWVPIAQATVLTLRNAIQRAEANQSIVQQAKHIVSERMDLRRAAHANLLPGISLVAGSIWSATRNGSPLFIASNAPREIIGQVQINIPLYSPQVNALQALARNQIDVARYQEDESRLLVAARVTTAYYRLALLHNECKVWRSALVSIQSLYKATKKGYQIGSYSRLDLAQTQLMLTHIRGGLRQVRVRITTARRILALQIGDSVDELPNLAVLAVPDVILPKEQAFDRQASQAQPLLLAAKAEVQVARSQLQFHRAARLPVVQGVGAYGIDTGTLPQTNDLGWQVGLTLHMPIFGFGRNRDRIAAAQEHLAAVESGKLALLLHIQSSIATDYGATQAALNALHNDQVVEQQAHLVYQMTRKGYLAGALSALDLQQAEKGWVQARLKLAGAAIGVRLAKARLALDTGVLPQTSEGQS</sequence>
<dbReference type="EMBL" id="LWRY01000151">
    <property type="protein sequence ID" value="OCX70966.1"/>
    <property type="molecule type" value="Genomic_DNA"/>
</dbReference>
<keyword evidence="7" id="KW-0998">Cell outer membrane</keyword>
<comment type="subcellular location">
    <subcellularLocation>
        <location evidence="1">Cell outer membrane</location>
    </subcellularLocation>
</comment>
<dbReference type="PANTHER" id="PTHR30026:SF20">
    <property type="entry name" value="OUTER MEMBRANE PROTEIN TOLC"/>
    <property type="match status" value="1"/>
</dbReference>
<comment type="similarity">
    <text evidence="2">Belongs to the outer membrane factor (OMF) (TC 1.B.17) family.</text>
</comment>
<keyword evidence="6" id="KW-0472">Membrane</keyword>
<evidence type="ECO:0000256" key="5">
    <source>
        <dbReference type="ARBA" id="ARBA00022692"/>
    </source>
</evidence>
<feature type="chain" id="PRO_5009838069" evidence="8">
    <location>
        <begin position="21"/>
        <end position="428"/>
    </location>
</feature>
<dbReference type="Proteomes" id="UP000095008">
    <property type="component" value="Unassembled WGS sequence"/>
</dbReference>
<comment type="caution">
    <text evidence="9">The sequence shown here is derived from an EMBL/GenBank/DDBJ whole genome shotgun (WGS) entry which is preliminary data.</text>
</comment>
<dbReference type="GO" id="GO:0015288">
    <property type="term" value="F:porin activity"/>
    <property type="evidence" value="ECO:0007669"/>
    <property type="project" value="TreeGrafter"/>
</dbReference>
<evidence type="ECO:0000256" key="1">
    <source>
        <dbReference type="ARBA" id="ARBA00004442"/>
    </source>
</evidence>
<evidence type="ECO:0000313" key="9">
    <source>
        <dbReference type="EMBL" id="OCX70966.1"/>
    </source>
</evidence>
<dbReference type="AlphaFoldDB" id="A0A1C2J4B5"/>
<protein>
    <submittedName>
        <fullName evidence="9">Transporter</fullName>
    </submittedName>
</protein>
<dbReference type="Pfam" id="PF02321">
    <property type="entry name" value="OEP"/>
    <property type="match status" value="2"/>
</dbReference>
<evidence type="ECO:0000313" key="10">
    <source>
        <dbReference type="Proteomes" id="UP000095008"/>
    </source>
</evidence>
<evidence type="ECO:0000256" key="7">
    <source>
        <dbReference type="ARBA" id="ARBA00023237"/>
    </source>
</evidence>
<dbReference type="InterPro" id="IPR003423">
    <property type="entry name" value="OMP_efflux"/>
</dbReference>
<evidence type="ECO:0000256" key="3">
    <source>
        <dbReference type="ARBA" id="ARBA00022448"/>
    </source>
</evidence>
<keyword evidence="5" id="KW-0812">Transmembrane</keyword>
<dbReference type="GO" id="GO:0009279">
    <property type="term" value="C:cell outer membrane"/>
    <property type="evidence" value="ECO:0007669"/>
    <property type="project" value="UniProtKB-SubCell"/>
</dbReference>
<gene>
    <name evidence="9" type="ORF">A6M23_12925</name>
</gene>
<evidence type="ECO:0000256" key="6">
    <source>
        <dbReference type="ARBA" id="ARBA00023136"/>
    </source>
</evidence>
<evidence type="ECO:0000256" key="4">
    <source>
        <dbReference type="ARBA" id="ARBA00022452"/>
    </source>
</evidence>
<dbReference type="GO" id="GO:1990281">
    <property type="term" value="C:efflux pump complex"/>
    <property type="evidence" value="ECO:0007669"/>
    <property type="project" value="TreeGrafter"/>
</dbReference>
<dbReference type="Gene3D" id="1.20.1600.10">
    <property type="entry name" value="Outer membrane efflux proteins (OEP)"/>
    <property type="match status" value="1"/>
</dbReference>
<evidence type="ECO:0000256" key="8">
    <source>
        <dbReference type="SAM" id="SignalP"/>
    </source>
</evidence>
<dbReference type="PANTHER" id="PTHR30026">
    <property type="entry name" value="OUTER MEMBRANE PROTEIN TOLC"/>
    <property type="match status" value="1"/>
</dbReference>
<keyword evidence="3" id="KW-0813">Transport</keyword>
<reference evidence="9" key="1">
    <citation type="journal article" date="2016" name="Int. J. Mol. Sci.">
        <title>Comparative genomics of the extreme acidophile Acidithiobacillus thiooxidans reveals intraspecific divergence and niche adaptation.</title>
        <authorList>
            <person name="Zhang X."/>
            <person name="Feng X."/>
            <person name="Tao J."/>
            <person name="Ma L."/>
            <person name="Xiao Y."/>
            <person name="Liang Y."/>
            <person name="Liu X."/>
            <person name="Yin H."/>
        </authorList>
    </citation>
    <scope>NUCLEOTIDE SEQUENCE [LARGE SCALE GENOMIC DNA]</scope>
    <source>
        <strain evidence="9">DXS-W</strain>
    </source>
</reference>
<organism evidence="9 10">
    <name type="scientific">Acidithiobacillus thiooxidans</name>
    <name type="common">Thiobacillus thiooxidans</name>
    <dbReference type="NCBI Taxonomy" id="930"/>
    <lineage>
        <taxon>Bacteria</taxon>
        <taxon>Pseudomonadati</taxon>
        <taxon>Pseudomonadota</taxon>
        <taxon>Acidithiobacillia</taxon>
        <taxon>Acidithiobacillales</taxon>
        <taxon>Acidithiobacillaceae</taxon>
        <taxon>Acidithiobacillus</taxon>
    </lineage>
</organism>
<accession>A0A1C2J4B5</accession>
<keyword evidence="10" id="KW-1185">Reference proteome</keyword>
<dbReference type="SUPFAM" id="SSF56954">
    <property type="entry name" value="Outer membrane efflux proteins (OEP)"/>
    <property type="match status" value="1"/>
</dbReference>
<dbReference type="GO" id="GO:0015562">
    <property type="term" value="F:efflux transmembrane transporter activity"/>
    <property type="evidence" value="ECO:0007669"/>
    <property type="project" value="InterPro"/>
</dbReference>
<evidence type="ECO:0000256" key="2">
    <source>
        <dbReference type="ARBA" id="ARBA00007613"/>
    </source>
</evidence>
<feature type="signal peptide" evidence="8">
    <location>
        <begin position="1"/>
        <end position="20"/>
    </location>
</feature>
<name>A0A1C2J4B5_ACITH</name>
<proteinExistence type="inferred from homology"/>
<dbReference type="InterPro" id="IPR051906">
    <property type="entry name" value="TolC-like"/>
</dbReference>
<keyword evidence="4" id="KW-1134">Transmembrane beta strand</keyword>